<protein>
    <submittedName>
        <fullName evidence="1">Uncharacterized protein</fullName>
    </submittedName>
</protein>
<name>A0A8S5MXU6_9CAUD</name>
<dbReference type="EMBL" id="BK015006">
    <property type="protein sequence ID" value="DAD86707.1"/>
    <property type="molecule type" value="Genomic_DNA"/>
</dbReference>
<evidence type="ECO:0000313" key="1">
    <source>
        <dbReference type="EMBL" id="DAD86707.1"/>
    </source>
</evidence>
<proteinExistence type="predicted"/>
<organism evidence="1">
    <name type="scientific">Myoviridae sp. ct3wi9</name>
    <dbReference type="NCBI Taxonomy" id="2826610"/>
    <lineage>
        <taxon>Viruses</taxon>
        <taxon>Duplodnaviria</taxon>
        <taxon>Heunggongvirae</taxon>
        <taxon>Uroviricota</taxon>
        <taxon>Caudoviricetes</taxon>
    </lineage>
</organism>
<reference evidence="1" key="1">
    <citation type="journal article" date="2021" name="Proc. Natl. Acad. Sci. U.S.A.">
        <title>A Catalog of Tens of Thousands of Viruses from Human Metagenomes Reveals Hidden Associations with Chronic Diseases.</title>
        <authorList>
            <person name="Tisza M.J."/>
            <person name="Buck C.B."/>
        </authorList>
    </citation>
    <scope>NUCLEOTIDE SEQUENCE</scope>
    <source>
        <strain evidence="1">Ct3wi9</strain>
    </source>
</reference>
<accession>A0A8S5MXU6</accession>
<sequence>MVEEYNQPHFTIKYKDGDFVCDVECSDLGSPEKQEVDKRTEFASKVLRTIRGYYPSATDIRIEITSDDSNNAVGFVNDAIPINIVWRKWGDEHYLVYLSEIDEITRRFIERYPAIDAPEIPGYPYVTAVPIKVLEILDDIIKTAGAVWHRLIDAA</sequence>